<reference evidence="2" key="1">
    <citation type="submission" date="2019-06" db="EMBL/GenBank/DDBJ databases">
        <authorList>
            <person name="Zheng W."/>
        </authorList>
    </citation>
    <scope>NUCLEOTIDE SEQUENCE</scope>
    <source>
        <strain evidence="2">QDHG01</strain>
    </source>
</reference>
<evidence type="ECO:0000313" key="2">
    <source>
        <dbReference type="EMBL" id="TNV72374.1"/>
    </source>
</evidence>
<comment type="caution">
    <text evidence="2">The sequence shown here is derived from an EMBL/GenBank/DDBJ whole genome shotgun (WGS) entry which is preliminary data.</text>
</comment>
<name>A0A8J8NCW8_HALGN</name>
<dbReference type="Proteomes" id="UP000785679">
    <property type="component" value="Unassembled WGS sequence"/>
</dbReference>
<keyword evidence="1" id="KW-0812">Transmembrane</keyword>
<organism evidence="2 3">
    <name type="scientific">Halteria grandinella</name>
    <dbReference type="NCBI Taxonomy" id="5974"/>
    <lineage>
        <taxon>Eukaryota</taxon>
        <taxon>Sar</taxon>
        <taxon>Alveolata</taxon>
        <taxon>Ciliophora</taxon>
        <taxon>Intramacronucleata</taxon>
        <taxon>Spirotrichea</taxon>
        <taxon>Stichotrichia</taxon>
        <taxon>Sporadotrichida</taxon>
        <taxon>Halteriidae</taxon>
        <taxon>Halteria</taxon>
    </lineage>
</organism>
<sequence length="181" mass="20156">MEPIIISMNGICHSSNRCLQCSCLNSGKLISLRYPISTFFEARGALSSRLLELYTFHPLDTLDTDELAFYLFMPLAAPFQVLAHLASLFRRFPLHVFVYSPVRVICGYPLKSLLFPLKQGQPCIVEHVLEVAQWQRKSVILLAHDLRVALLAQLDIVLVLLAGVFAAVVADFALSAARGIE</sequence>
<keyword evidence="1" id="KW-1133">Transmembrane helix</keyword>
<feature type="transmembrane region" description="Helical" evidence="1">
    <location>
        <begin position="156"/>
        <end position="177"/>
    </location>
</feature>
<keyword evidence="3" id="KW-1185">Reference proteome</keyword>
<keyword evidence="1" id="KW-0472">Membrane</keyword>
<evidence type="ECO:0000313" key="3">
    <source>
        <dbReference type="Proteomes" id="UP000785679"/>
    </source>
</evidence>
<protein>
    <submittedName>
        <fullName evidence="2">Uncharacterized protein</fullName>
    </submittedName>
</protein>
<feature type="transmembrane region" description="Helical" evidence="1">
    <location>
        <begin position="67"/>
        <end position="85"/>
    </location>
</feature>
<evidence type="ECO:0000256" key="1">
    <source>
        <dbReference type="SAM" id="Phobius"/>
    </source>
</evidence>
<dbReference type="AlphaFoldDB" id="A0A8J8NCW8"/>
<proteinExistence type="predicted"/>
<gene>
    <name evidence="2" type="ORF">FGO68_gene11796</name>
</gene>
<accession>A0A8J8NCW8</accession>
<dbReference type="EMBL" id="RRYP01022628">
    <property type="protein sequence ID" value="TNV72374.1"/>
    <property type="molecule type" value="Genomic_DNA"/>
</dbReference>